<accession>A0ABP6AQM5</accession>
<dbReference type="InterPro" id="IPR001468">
    <property type="entry name" value="Indole-3-GlycerolPSynthase_CS"/>
</dbReference>
<evidence type="ECO:0000256" key="5">
    <source>
        <dbReference type="ARBA" id="ARBA00022822"/>
    </source>
</evidence>
<evidence type="ECO:0000256" key="8">
    <source>
        <dbReference type="HAMAP-Rule" id="MF_00134"/>
    </source>
</evidence>
<evidence type="ECO:0000313" key="11">
    <source>
        <dbReference type="EMBL" id="GAA2520143.1"/>
    </source>
</evidence>
<dbReference type="Pfam" id="PF00218">
    <property type="entry name" value="IGPS"/>
    <property type="match status" value="1"/>
</dbReference>
<organism evidence="11 12">
    <name type="scientific">Streptomyces levis</name>
    <dbReference type="NCBI Taxonomy" id="285566"/>
    <lineage>
        <taxon>Bacteria</taxon>
        <taxon>Bacillati</taxon>
        <taxon>Actinomycetota</taxon>
        <taxon>Actinomycetes</taxon>
        <taxon>Kitasatosporales</taxon>
        <taxon>Streptomycetaceae</taxon>
        <taxon>Streptomyces</taxon>
    </lineage>
</organism>
<reference evidence="12" key="1">
    <citation type="journal article" date="2019" name="Int. J. Syst. Evol. Microbiol.">
        <title>The Global Catalogue of Microorganisms (GCM) 10K type strain sequencing project: providing services to taxonomists for standard genome sequencing and annotation.</title>
        <authorList>
            <consortium name="The Broad Institute Genomics Platform"/>
            <consortium name="The Broad Institute Genome Sequencing Center for Infectious Disease"/>
            <person name="Wu L."/>
            <person name="Ma J."/>
        </authorList>
    </citation>
    <scope>NUCLEOTIDE SEQUENCE [LARGE SCALE GENOMIC DNA]</scope>
    <source>
        <strain evidence="12">JCM 6924</strain>
    </source>
</reference>
<keyword evidence="7 8" id="KW-0456">Lyase</keyword>
<dbReference type="Gene3D" id="3.20.20.70">
    <property type="entry name" value="Aldolase class I"/>
    <property type="match status" value="1"/>
</dbReference>
<keyword evidence="5 8" id="KW-0822">Tryptophan biosynthesis</keyword>
<dbReference type="PANTHER" id="PTHR22854:SF2">
    <property type="entry name" value="INDOLE-3-GLYCEROL-PHOSPHATE SYNTHASE"/>
    <property type="match status" value="1"/>
</dbReference>
<evidence type="ECO:0000256" key="4">
    <source>
        <dbReference type="ARBA" id="ARBA00022793"/>
    </source>
</evidence>
<keyword evidence="6 8" id="KW-0057">Aromatic amino acid biosynthesis</keyword>
<protein>
    <recommendedName>
        <fullName evidence="8">Indole-3-glycerol phosphate synthase</fullName>
        <shortName evidence="8">IGPS</shortName>
        <ecNumber evidence="8">4.1.1.48</ecNumber>
    </recommendedName>
</protein>
<dbReference type="InterPro" id="IPR045186">
    <property type="entry name" value="Indole-3-glycerol_P_synth"/>
</dbReference>
<dbReference type="PANTHER" id="PTHR22854">
    <property type="entry name" value="TRYPTOPHAN BIOSYNTHESIS PROTEIN"/>
    <property type="match status" value="1"/>
</dbReference>
<evidence type="ECO:0000313" key="12">
    <source>
        <dbReference type="Proteomes" id="UP001501095"/>
    </source>
</evidence>
<feature type="region of interest" description="Disordered" evidence="9">
    <location>
        <begin position="1"/>
        <end position="37"/>
    </location>
</feature>
<keyword evidence="3 8" id="KW-0028">Amino-acid biosynthesis</keyword>
<dbReference type="SUPFAM" id="SSF51366">
    <property type="entry name" value="Ribulose-phoshate binding barrel"/>
    <property type="match status" value="1"/>
</dbReference>
<comment type="similarity">
    <text evidence="8">Belongs to the TrpC family.</text>
</comment>
<dbReference type="InterPro" id="IPR013785">
    <property type="entry name" value="Aldolase_TIM"/>
</dbReference>
<evidence type="ECO:0000256" key="6">
    <source>
        <dbReference type="ARBA" id="ARBA00023141"/>
    </source>
</evidence>
<evidence type="ECO:0000256" key="3">
    <source>
        <dbReference type="ARBA" id="ARBA00022605"/>
    </source>
</evidence>
<comment type="caution">
    <text evidence="11">The sequence shown here is derived from an EMBL/GenBank/DDBJ whole genome shotgun (WGS) entry which is preliminary data.</text>
</comment>
<evidence type="ECO:0000256" key="9">
    <source>
        <dbReference type="SAM" id="MobiDB-lite"/>
    </source>
</evidence>
<dbReference type="InterPro" id="IPR013798">
    <property type="entry name" value="Indole-3-glycerol_P_synth_dom"/>
</dbReference>
<proteinExistence type="inferred from homology"/>
<dbReference type="Proteomes" id="UP001501095">
    <property type="component" value="Unassembled WGS sequence"/>
</dbReference>
<keyword evidence="4 8" id="KW-0210">Decarboxylase</keyword>
<dbReference type="EC" id="4.1.1.48" evidence="8"/>
<dbReference type="InterPro" id="IPR011060">
    <property type="entry name" value="RibuloseP-bd_barrel"/>
</dbReference>
<evidence type="ECO:0000256" key="7">
    <source>
        <dbReference type="ARBA" id="ARBA00023239"/>
    </source>
</evidence>
<evidence type="ECO:0000259" key="10">
    <source>
        <dbReference type="Pfam" id="PF00218"/>
    </source>
</evidence>
<dbReference type="HAMAP" id="MF_00134_B">
    <property type="entry name" value="IGPS_B"/>
    <property type="match status" value="1"/>
</dbReference>
<dbReference type="NCBIfam" id="NF001377">
    <property type="entry name" value="PRK00278.2-4"/>
    <property type="match status" value="1"/>
</dbReference>
<feature type="domain" description="Indole-3-glycerol phosphate synthase" evidence="10">
    <location>
        <begin position="7"/>
        <end position="256"/>
    </location>
</feature>
<dbReference type="EMBL" id="BAAATM010000003">
    <property type="protein sequence ID" value="GAA2520143.1"/>
    <property type="molecule type" value="Genomic_DNA"/>
</dbReference>
<keyword evidence="12" id="KW-1185">Reference proteome</keyword>
<sequence length="258" mass="27348">MSDILATLVTQAEQQTARRRAARPGPETQAAAALAPPPRDFAAALREPGLAVIAEMKPRSPSKGPLTDDYRPAERARAYREGGAAALSVLTHEDGFGGSPEHLGVARAESELPILRKDFITDEYQLLEARALGADAVLLIVAALPATRLAELLARARELGMEALVETHDAGEVDTALAAGATVIGVNHRDLRDFTIDRTLSARLRPRIGSGRILVAESGIRDAHDARALARAGVDAVLVGELLMRADDPAATIKELKA</sequence>
<evidence type="ECO:0000256" key="1">
    <source>
        <dbReference type="ARBA" id="ARBA00001633"/>
    </source>
</evidence>
<comment type="pathway">
    <text evidence="2 8">Amino-acid biosynthesis; L-tryptophan biosynthesis; L-tryptophan from chorismate: step 4/5.</text>
</comment>
<comment type="catalytic activity">
    <reaction evidence="1 8">
        <text>1-(2-carboxyphenylamino)-1-deoxy-D-ribulose 5-phosphate + H(+) = (1S,2R)-1-C-(indol-3-yl)glycerol 3-phosphate + CO2 + H2O</text>
        <dbReference type="Rhea" id="RHEA:23476"/>
        <dbReference type="ChEBI" id="CHEBI:15377"/>
        <dbReference type="ChEBI" id="CHEBI:15378"/>
        <dbReference type="ChEBI" id="CHEBI:16526"/>
        <dbReference type="ChEBI" id="CHEBI:58613"/>
        <dbReference type="ChEBI" id="CHEBI:58866"/>
        <dbReference type="EC" id="4.1.1.48"/>
    </reaction>
</comment>
<gene>
    <name evidence="11" type="primary">trpC_1</name>
    <name evidence="8" type="synonym">trpC</name>
    <name evidence="11" type="ORF">GCM10010423_10740</name>
</gene>
<evidence type="ECO:0000256" key="2">
    <source>
        <dbReference type="ARBA" id="ARBA00004696"/>
    </source>
</evidence>
<dbReference type="RefSeq" id="WP_344534606.1">
    <property type="nucleotide sequence ID" value="NZ_BAAATM010000003.1"/>
</dbReference>
<dbReference type="CDD" id="cd00331">
    <property type="entry name" value="IGPS"/>
    <property type="match status" value="1"/>
</dbReference>
<dbReference type="PROSITE" id="PS00614">
    <property type="entry name" value="IGPS"/>
    <property type="match status" value="1"/>
</dbReference>
<dbReference type="HAMAP" id="MF_00134_A">
    <property type="entry name" value="IGPS_A"/>
    <property type="match status" value="1"/>
</dbReference>
<name>A0ABP6AQM5_9ACTN</name>